<evidence type="ECO:0000313" key="1">
    <source>
        <dbReference type="EMBL" id="KAK9135957.1"/>
    </source>
</evidence>
<keyword evidence="2" id="KW-1185">Reference proteome</keyword>
<sequence length="94" mass="10538">MAEAVARDKVRDPVECKDRDNDLLTHRGKDMDMFPIGTDFTYLYGRVDIQEQIRAIATSDVVLTYIDGKRQMVHSLRGGRGGAQLVAEEPSPTE</sequence>
<protein>
    <submittedName>
        <fullName evidence="1">Uncharacterized protein</fullName>
    </submittedName>
</protein>
<comment type="caution">
    <text evidence="1">The sequence shown here is derived from an EMBL/GenBank/DDBJ whole genome shotgun (WGS) entry which is preliminary data.</text>
</comment>
<accession>A0AAP0JL20</accession>
<evidence type="ECO:0000313" key="2">
    <source>
        <dbReference type="Proteomes" id="UP001420932"/>
    </source>
</evidence>
<dbReference type="AlphaFoldDB" id="A0AAP0JL20"/>
<name>A0AAP0JL20_9MAGN</name>
<reference evidence="1 2" key="1">
    <citation type="submission" date="2024-01" db="EMBL/GenBank/DDBJ databases">
        <title>Genome assemblies of Stephania.</title>
        <authorList>
            <person name="Yang L."/>
        </authorList>
    </citation>
    <scope>NUCLEOTIDE SEQUENCE [LARGE SCALE GENOMIC DNA]</scope>
    <source>
        <strain evidence="1">YNDBR</strain>
        <tissue evidence="1">Leaf</tissue>
    </source>
</reference>
<organism evidence="1 2">
    <name type="scientific">Stephania yunnanensis</name>
    <dbReference type="NCBI Taxonomy" id="152371"/>
    <lineage>
        <taxon>Eukaryota</taxon>
        <taxon>Viridiplantae</taxon>
        <taxon>Streptophyta</taxon>
        <taxon>Embryophyta</taxon>
        <taxon>Tracheophyta</taxon>
        <taxon>Spermatophyta</taxon>
        <taxon>Magnoliopsida</taxon>
        <taxon>Ranunculales</taxon>
        <taxon>Menispermaceae</taxon>
        <taxon>Menispermoideae</taxon>
        <taxon>Cissampelideae</taxon>
        <taxon>Stephania</taxon>
    </lineage>
</organism>
<dbReference type="Proteomes" id="UP001420932">
    <property type="component" value="Unassembled WGS sequence"/>
</dbReference>
<dbReference type="EMBL" id="JBBNAF010000006">
    <property type="protein sequence ID" value="KAK9135957.1"/>
    <property type="molecule type" value="Genomic_DNA"/>
</dbReference>
<gene>
    <name evidence="1" type="ORF">Syun_015287</name>
</gene>
<proteinExistence type="predicted"/>